<gene>
    <name evidence="3" type="ORF">ENI26_06410</name>
</gene>
<keyword evidence="1 2" id="KW-0732">Signal</keyword>
<dbReference type="PANTHER" id="PTHR33376:SF5">
    <property type="entry name" value="EXTRACYTOPLASMIC SOLUTE RECEPTOR PROTEIN"/>
    <property type="match status" value="1"/>
</dbReference>
<accession>A0A7C2AGZ5</accession>
<dbReference type="CDD" id="cd13604">
    <property type="entry name" value="PBP2_TRAP_ketoacid_lactate_like"/>
    <property type="match status" value="1"/>
</dbReference>
<reference evidence="3" key="1">
    <citation type="journal article" date="2020" name="mSystems">
        <title>Genome- and Community-Level Interaction Insights into Carbon Utilization and Element Cycling Functions of Hydrothermarchaeota in Hydrothermal Sediment.</title>
        <authorList>
            <person name="Zhou Z."/>
            <person name="Liu Y."/>
            <person name="Xu W."/>
            <person name="Pan J."/>
            <person name="Luo Z.H."/>
            <person name="Li M."/>
        </authorList>
    </citation>
    <scope>NUCLEOTIDE SEQUENCE [LARGE SCALE GENOMIC DNA]</scope>
    <source>
        <strain evidence="3">HyVt-380</strain>
    </source>
</reference>
<proteinExistence type="predicted"/>
<feature type="non-terminal residue" evidence="3">
    <location>
        <position position="287"/>
    </location>
</feature>
<dbReference type="Pfam" id="PF03480">
    <property type="entry name" value="DctP"/>
    <property type="match status" value="1"/>
</dbReference>
<evidence type="ECO:0000256" key="2">
    <source>
        <dbReference type="SAM" id="SignalP"/>
    </source>
</evidence>
<organism evidence="3">
    <name type="scientific">Methylophaga aminisulfidivorans</name>
    <dbReference type="NCBI Taxonomy" id="230105"/>
    <lineage>
        <taxon>Bacteria</taxon>
        <taxon>Pseudomonadati</taxon>
        <taxon>Pseudomonadota</taxon>
        <taxon>Gammaproteobacteria</taxon>
        <taxon>Thiotrichales</taxon>
        <taxon>Piscirickettsiaceae</taxon>
        <taxon>Methylophaga</taxon>
    </lineage>
</organism>
<dbReference type="InterPro" id="IPR038404">
    <property type="entry name" value="TRAP_DctP_sf"/>
</dbReference>
<evidence type="ECO:0000256" key="1">
    <source>
        <dbReference type="ARBA" id="ARBA00022729"/>
    </source>
</evidence>
<dbReference type="InterPro" id="IPR018389">
    <property type="entry name" value="DctP_fam"/>
</dbReference>
<name>A0A7C2AGZ5_9GAMM</name>
<protein>
    <submittedName>
        <fullName evidence="3">TRAP transporter substrate-binding protein</fullName>
    </submittedName>
</protein>
<dbReference type="EMBL" id="DRHY01000141">
    <property type="protein sequence ID" value="HEC73991.1"/>
    <property type="molecule type" value="Genomic_DNA"/>
</dbReference>
<dbReference type="PANTHER" id="PTHR33376">
    <property type="match status" value="1"/>
</dbReference>
<feature type="signal peptide" evidence="2">
    <location>
        <begin position="1"/>
        <end position="16"/>
    </location>
</feature>
<dbReference type="Gene3D" id="3.40.190.10">
    <property type="entry name" value="Periplasmic binding protein-like II"/>
    <property type="match status" value="1"/>
</dbReference>
<dbReference type="GO" id="GO:0055085">
    <property type="term" value="P:transmembrane transport"/>
    <property type="evidence" value="ECO:0007669"/>
    <property type="project" value="InterPro"/>
</dbReference>
<dbReference type="Proteomes" id="UP000886384">
    <property type="component" value="Unassembled WGS sequence"/>
</dbReference>
<sequence length="287" mass="31559">MLSLSFSRSLIISVFALLLVACGDGDSSKKASDISSQQTFHWKMVTTWPPGFPVLQDGAEHFAESVRAMSNGRLDIKVYAGGELIPALQTFNAVSQGTVEMGHGSAYYWAGKIPEAQFFSTVPFGMTAKGMNAWLYHGGGLELWRETYAPFNVIPFPMGNTGVQMGGWFNKQINSISDLQGLKMRIPGLGGKVFAKAGGNPVLLSGSEVYTALERNTIDATEWIGPYHDQRLGLYRAAEYYYYPGWHEPGTVFELSVNKQAWETLPADLQAIITYAAEAENMSLWSE</sequence>
<dbReference type="AlphaFoldDB" id="A0A7C2AGZ5"/>
<dbReference type="Gene3D" id="3.40.190.170">
    <property type="entry name" value="Bacterial extracellular solute-binding protein, family 7"/>
    <property type="match status" value="1"/>
</dbReference>
<dbReference type="NCBIfam" id="NF037995">
    <property type="entry name" value="TRAP_S1"/>
    <property type="match status" value="1"/>
</dbReference>
<comment type="caution">
    <text evidence="3">The sequence shown here is derived from an EMBL/GenBank/DDBJ whole genome shotgun (WGS) entry which is preliminary data.</text>
</comment>
<feature type="chain" id="PRO_5028121618" evidence="2">
    <location>
        <begin position="17"/>
        <end position="287"/>
    </location>
</feature>
<evidence type="ECO:0000313" key="3">
    <source>
        <dbReference type="EMBL" id="HEC73991.1"/>
    </source>
</evidence>